<evidence type="ECO:0008006" key="3">
    <source>
        <dbReference type="Google" id="ProtNLM"/>
    </source>
</evidence>
<dbReference type="InterPro" id="IPR033786">
    <property type="entry name" value="TTHB210-like"/>
</dbReference>
<dbReference type="RefSeq" id="WP_146786396.1">
    <property type="nucleotide sequence ID" value="NZ_BAABIO010000001.1"/>
</dbReference>
<evidence type="ECO:0000313" key="2">
    <source>
        <dbReference type="Proteomes" id="UP000321204"/>
    </source>
</evidence>
<accession>A0A5B8UJF2</accession>
<sequence>MKKIFLFAAVSLAAFSSCKKDHENKPAEKIFKGDAQTFQHGKAWTWYEADDNNNPVRIAIAMDDASMASLDTLTPGAPGHHHENSLSLKLHPKATGGTPFTHVLLDWNPAGHEPAGVYDKPHFDFHFYIQPEAERIAIPTYDLAQAKFDNAPAQGYMPPTYINPGGGVPQMGAHWLDVTTPEVNGQPFTQTFLMGSYDGKVTFWEPMITRKFVEANPSFERAIPQPTKYQKAGWYPTKMRIAKQDGTTNIILEGFVQRQAS</sequence>
<dbReference type="KEGG" id="fgg:FSB75_09910"/>
<reference evidence="1 2" key="1">
    <citation type="journal article" date="2015" name="Int. J. Syst. Evol. Microbiol.">
        <title>Flavisolibacter ginsenosidimutans sp. nov., with ginsenoside-converting activity isolated from soil used for cultivating ginseng.</title>
        <authorList>
            <person name="Zhao Y."/>
            <person name="Liu Q."/>
            <person name="Kang M.S."/>
            <person name="Jin F."/>
            <person name="Yu H."/>
            <person name="Im W.T."/>
        </authorList>
    </citation>
    <scope>NUCLEOTIDE SEQUENCE [LARGE SCALE GENOMIC DNA]</scope>
    <source>
        <strain evidence="1 2">Gsoil 636</strain>
    </source>
</reference>
<dbReference type="PROSITE" id="PS51257">
    <property type="entry name" value="PROKAR_LIPOPROTEIN"/>
    <property type="match status" value="1"/>
</dbReference>
<dbReference type="Proteomes" id="UP000321204">
    <property type="component" value="Chromosome"/>
</dbReference>
<dbReference type="OrthoDB" id="2867208at2"/>
<keyword evidence="2" id="KW-1185">Reference proteome</keyword>
<name>A0A5B8UJF2_9BACT</name>
<evidence type="ECO:0000313" key="1">
    <source>
        <dbReference type="EMBL" id="QEC56190.1"/>
    </source>
</evidence>
<proteinExistence type="predicted"/>
<dbReference type="EMBL" id="CP042433">
    <property type="protein sequence ID" value="QEC56190.1"/>
    <property type="molecule type" value="Genomic_DNA"/>
</dbReference>
<organism evidence="1 2">
    <name type="scientific">Flavisolibacter ginsenosidimutans</name>
    <dbReference type="NCBI Taxonomy" id="661481"/>
    <lineage>
        <taxon>Bacteria</taxon>
        <taxon>Pseudomonadati</taxon>
        <taxon>Bacteroidota</taxon>
        <taxon>Chitinophagia</taxon>
        <taxon>Chitinophagales</taxon>
        <taxon>Chitinophagaceae</taxon>
        <taxon>Flavisolibacter</taxon>
    </lineage>
</organism>
<dbReference type="CDD" id="cd11669">
    <property type="entry name" value="TTHB210-like"/>
    <property type="match status" value="1"/>
</dbReference>
<protein>
    <recommendedName>
        <fullName evidence="3">DUF5602 domain-containing protein</fullName>
    </recommendedName>
</protein>
<dbReference type="AlphaFoldDB" id="A0A5B8UJF2"/>
<gene>
    <name evidence="1" type="ORF">FSB75_09910</name>
</gene>